<feature type="domain" description="FAD/NAD(P)-binding" evidence="18">
    <location>
        <begin position="5"/>
        <end position="323"/>
    </location>
</feature>
<protein>
    <recommendedName>
        <fullName evidence="4 16">Dihydrolipoyl dehydrogenase</fullName>
        <ecNumber evidence="3 16">1.8.1.4</ecNumber>
    </recommendedName>
</protein>
<name>A0A848D2V5_ANEAE</name>
<dbReference type="Pfam" id="PF07992">
    <property type="entry name" value="Pyr_redox_2"/>
    <property type="match status" value="1"/>
</dbReference>
<evidence type="ECO:0000313" key="20">
    <source>
        <dbReference type="Proteomes" id="UP000561326"/>
    </source>
</evidence>
<keyword evidence="8 16" id="KW-0560">Oxidoreductase</keyword>
<dbReference type="PRINTS" id="PR00368">
    <property type="entry name" value="FADPNR"/>
</dbReference>
<dbReference type="InterPro" id="IPR050151">
    <property type="entry name" value="Class-I_Pyr_Nuc-Dis_Oxidored"/>
</dbReference>
<comment type="caution">
    <text evidence="19">The sequence shown here is derived from an EMBL/GenBank/DDBJ whole genome shotgun (WGS) entry which is preliminary data.</text>
</comment>
<organism evidence="19 20">
    <name type="scientific">Aneurinibacillus aneurinilyticus</name>
    <name type="common">Bacillus aneurinolyticus</name>
    <dbReference type="NCBI Taxonomy" id="1391"/>
    <lineage>
        <taxon>Bacteria</taxon>
        <taxon>Bacillati</taxon>
        <taxon>Bacillota</taxon>
        <taxon>Bacilli</taxon>
        <taxon>Bacillales</taxon>
        <taxon>Paenibacillaceae</taxon>
        <taxon>Aneurinibacillus group</taxon>
        <taxon>Aneurinibacillus</taxon>
    </lineage>
</organism>
<dbReference type="Pfam" id="PF02852">
    <property type="entry name" value="Pyr_redox_dim"/>
    <property type="match status" value="1"/>
</dbReference>
<feature type="disulfide bond" description="Redox-active" evidence="15">
    <location>
        <begin position="42"/>
        <end position="47"/>
    </location>
</feature>
<comment type="cofactor">
    <cofactor evidence="14 16">
        <name>FAD</name>
        <dbReference type="ChEBI" id="CHEBI:57692"/>
    </cofactor>
    <text evidence="14 16">Binds 1 FAD per subunit.</text>
</comment>
<keyword evidence="14" id="KW-0547">Nucleotide-binding</keyword>
<dbReference type="NCBIfam" id="TIGR01350">
    <property type="entry name" value="lipoamide_DH"/>
    <property type="match status" value="1"/>
</dbReference>
<evidence type="ECO:0000256" key="4">
    <source>
        <dbReference type="ARBA" id="ARBA00016961"/>
    </source>
</evidence>
<dbReference type="GO" id="GO:0006103">
    <property type="term" value="P:2-oxoglutarate metabolic process"/>
    <property type="evidence" value="ECO:0007669"/>
    <property type="project" value="TreeGrafter"/>
</dbReference>
<dbReference type="AlphaFoldDB" id="A0A848D2V5"/>
<dbReference type="InterPro" id="IPR006258">
    <property type="entry name" value="Lipoamide_DH"/>
</dbReference>
<accession>A0A848D2V5</accession>
<dbReference type="Proteomes" id="UP000561326">
    <property type="component" value="Unassembled WGS sequence"/>
</dbReference>
<dbReference type="Gene3D" id="3.50.50.60">
    <property type="entry name" value="FAD/NAD(P)-binding domain"/>
    <property type="match status" value="2"/>
</dbReference>
<feature type="active site" description="Proton acceptor" evidence="13">
    <location>
        <position position="440"/>
    </location>
</feature>
<reference evidence="19 20" key="1">
    <citation type="submission" date="2020-04" db="EMBL/GenBank/DDBJ databases">
        <authorList>
            <person name="Hitch T.C.A."/>
            <person name="Wylensek D."/>
            <person name="Clavel T."/>
        </authorList>
    </citation>
    <scope>NUCLEOTIDE SEQUENCE [LARGE SCALE GENOMIC DNA]</scope>
    <source>
        <strain evidence="19 20">WB01_D5_05</strain>
    </source>
</reference>
<dbReference type="InterPro" id="IPR036188">
    <property type="entry name" value="FAD/NAD-bd_sf"/>
</dbReference>
<keyword evidence="10" id="KW-1015">Disulfide bond</keyword>
<comment type="subcellular location">
    <subcellularLocation>
        <location evidence="1">Cytoplasm</location>
    </subcellularLocation>
</comment>
<evidence type="ECO:0000256" key="3">
    <source>
        <dbReference type="ARBA" id="ARBA00012608"/>
    </source>
</evidence>
<evidence type="ECO:0000256" key="9">
    <source>
        <dbReference type="ARBA" id="ARBA00023027"/>
    </source>
</evidence>
<keyword evidence="11 16" id="KW-0676">Redox-active center</keyword>
<keyword evidence="9 14" id="KW-0520">NAD</keyword>
<dbReference type="SUPFAM" id="SSF51905">
    <property type="entry name" value="FAD/NAD(P)-binding domain"/>
    <property type="match status" value="1"/>
</dbReference>
<evidence type="ECO:0000256" key="8">
    <source>
        <dbReference type="ARBA" id="ARBA00023002"/>
    </source>
</evidence>
<evidence type="ECO:0000256" key="16">
    <source>
        <dbReference type="RuleBase" id="RU003692"/>
    </source>
</evidence>
<comment type="miscellaneous">
    <text evidence="16">The active site is a redox-active disulfide bond.</text>
</comment>
<evidence type="ECO:0000256" key="12">
    <source>
        <dbReference type="ARBA" id="ARBA00049187"/>
    </source>
</evidence>
<dbReference type="PANTHER" id="PTHR22912:SF217">
    <property type="entry name" value="DIHYDROLIPOYL DEHYDROGENASE"/>
    <property type="match status" value="1"/>
</dbReference>
<keyword evidence="6 16" id="KW-0285">Flavoprotein</keyword>
<evidence type="ECO:0000256" key="5">
    <source>
        <dbReference type="ARBA" id="ARBA00022490"/>
    </source>
</evidence>
<dbReference type="InterPro" id="IPR016156">
    <property type="entry name" value="FAD/NAD-linked_Rdtase_dimer_sf"/>
</dbReference>
<feature type="domain" description="Pyridine nucleotide-disulphide oxidoreductase dimerisation" evidence="17">
    <location>
        <begin position="342"/>
        <end position="448"/>
    </location>
</feature>
<dbReference type="GO" id="GO:0005737">
    <property type="term" value="C:cytoplasm"/>
    <property type="evidence" value="ECO:0007669"/>
    <property type="project" value="UniProtKB-SubCell"/>
</dbReference>
<feature type="binding site" evidence="14">
    <location>
        <position position="51"/>
    </location>
    <ligand>
        <name>FAD</name>
        <dbReference type="ChEBI" id="CHEBI:57692"/>
    </ligand>
</feature>
<evidence type="ECO:0000256" key="1">
    <source>
        <dbReference type="ARBA" id="ARBA00004496"/>
    </source>
</evidence>
<dbReference type="InterPro" id="IPR012999">
    <property type="entry name" value="Pyr_OxRdtase_I_AS"/>
</dbReference>
<dbReference type="PRINTS" id="PR00411">
    <property type="entry name" value="PNDRDTASEI"/>
</dbReference>
<dbReference type="PIRSF" id="PIRSF000350">
    <property type="entry name" value="Mercury_reductase_MerA"/>
    <property type="match status" value="1"/>
</dbReference>
<dbReference type="EMBL" id="JABAGO010000043">
    <property type="protein sequence ID" value="NMF00307.1"/>
    <property type="molecule type" value="Genomic_DNA"/>
</dbReference>
<dbReference type="GO" id="GO:0004148">
    <property type="term" value="F:dihydrolipoyl dehydrogenase (NADH) activity"/>
    <property type="evidence" value="ECO:0007669"/>
    <property type="project" value="UniProtKB-EC"/>
</dbReference>
<feature type="binding site" evidence="14">
    <location>
        <position position="308"/>
    </location>
    <ligand>
        <name>FAD</name>
        <dbReference type="ChEBI" id="CHEBI:57692"/>
    </ligand>
</feature>
<dbReference type="FunFam" id="3.30.390.30:FF:000001">
    <property type="entry name" value="Dihydrolipoyl dehydrogenase"/>
    <property type="match status" value="1"/>
</dbReference>
<evidence type="ECO:0000313" key="19">
    <source>
        <dbReference type="EMBL" id="NMF00307.1"/>
    </source>
</evidence>
<evidence type="ECO:0000259" key="18">
    <source>
        <dbReference type="Pfam" id="PF07992"/>
    </source>
</evidence>
<dbReference type="PANTHER" id="PTHR22912">
    <property type="entry name" value="DISULFIDE OXIDOREDUCTASE"/>
    <property type="match status" value="1"/>
</dbReference>
<evidence type="ECO:0000259" key="17">
    <source>
        <dbReference type="Pfam" id="PF02852"/>
    </source>
</evidence>
<evidence type="ECO:0000256" key="7">
    <source>
        <dbReference type="ARBA" id="ARBA00022827"/>
    </source>
</evidence>
<keyword evidence="7 14" id="KW-0274">FAD</keyword>
<evidence type="ECO:0000256" key="13">
    <source>
        <dbReference type="PIRSR" id="PIRSR000350-2"/>
    </source>
</evidence>
<feature type="binding site" evidence="14">
    <location>
        <position position="270"/>
    </location>
    <ligand>
        <name>NAD(+)</name>
        <dbReference type="ChEBI" id="CHEBI:57540"/>
    </ligand>
</feature>
<proteinExistence type="inferred from homology"/>
<evidence type="ECO:0000256" key="2">
    <source>
        <dbReference type="ARBA" id="ARBA00007532"/>
    </source>
</evidence>
<dbReference type="SUPFAM" id="SSF55424">
    <property type="entry name" value="FAD/NAD-linked reductases, dimerisation (C-terminal) domain"/>
    <property type="match status" value="1"/>
</dbReference>
<evidence type="ECO:0000256" key="6">
    <source>
        <dbReference type="ARBA" id="ARBA00022630"/>
    </source>
</evidence>
<keyword evidence="5" id="KW-0963">Cytoplasm</keyword>
<dbReference type="InterPro" id="IPR023753">
    <property type="entry name" value="FAD/NAD-binding_dom"/>
</dbReference>
<dbReference type="InterPro" id="IPR004099">
    <property type="entry name" value="Pyr_nucl-diS_OxRdtase_dimer"/>
</dbReference>
<feature type="binding site" evidence="14">
    <location>
        <position position="202"/>
    </location>
    <ligand>
        <name>NAD(+)</name>
        <dbReference type="ChEBI" id="CHEBI:57540"/>
    </ligand>
</feature>
<dbReference type="PROSITE" id="PS00076">
    <property type="entry name" value="PYRIDINE_REDOX_1"/>
    <property type="match status" value="1"/>
</dbReference>
<comment type="catalytic activity">
    <reaction evidence="12 16">
        <text>N(6)-[(R)-dihydrolipoyl]-L-lysyl-[protein] + NAD(+) = N(6)-[(R)-lipoyl]-L-lysyl-[protein] + NADH + H(+)</text>
        <dbReference type="Rhea" id="RHEA:15045"/>
        <dbReference type="Rhea" id="RHEA-COMP:10474"/>
        <dbReference type="Rhea" id="RHEA-COMP:10475"/>
        <dbReference type="ChEBI" id="CHEBI:15378"/>
        <dbReference type="ChEBI" id="CHEBI:57540"/>
        <dbReference type="ChEBI" id="CHEBI:57945"/>
        <dbReference type="ChEBI" id="CHEBI:83099"/>
        <dbReference type="ChEBI" id="CHEBI:83100"/>
        <dbReference type="EC" id="1.8.1.4"/>
    </reaction>
</comment>
<evidence type="ECO:0000256" key="14">
    <source>
        <dbReference type="PIRSR" id="PIRSR000350-3"/>
    </source>
</evidence>
<dbReference type="GO" id="GO:0050660">
    <property type="term" value="F:flavin adenine dinucleotide binding"/>
    <property type="evidence" value="ECO:0007669"/>
    <property type="project" value="InterPro"/>
</dbReference>
<evidence type="ECO:0000256" key="10">
    <source>
        <dbReference type="ARBA" id="ARBA00023157"/>
    </source>
</evidence>
<comment type="similarity">
    <text evidence="2 16">Belongs to the class-I pyridine nucleotide-disulfide oxidoreductase family.</text>
</comment>
<dbReference type="Gene3D" id="3.30.390.30">
    <property type="match status" value="1"/>
</dbReference>
<feature type="binding site" evidence="14">
    <location>
        <begin position="179"/>
        <end position="186"/>
    </location>
    <ligand>
        <name>NAD(+)</name>
        <dbReference type="ChEBI" id="CHEBI:57540"/>
    </ligand>
</feature>
<dbReference type="EC" id="1.8.1.4" evidence="3 16"/>
<dbReference type="InterPro" id="IPR001100">
    <property type="entry name" value="Pyr_nuc-diS_OxRdtase"/>
</dbReference>
<evidence type="ECO:0000256" key="15">
    <source>
        <dbReference type="PIRSR" id="PIRSR000350-4"/>
    </source>
</evidence>
<sequence>MMDRYDVVVIGGGPGGYVAAIRASQLGCTVALVESEHLGGTCLNRGCIPSKTLLRHAEVIEQIEQAKSWGIETGSLTFSFEKMMKRKDKVIQTLRSGITGLLKKGNITFFNGQATVDEKKCVSIDFGSEKKVIQAGKVIIATGGKPFVPPISGVEKVDFHTSDTIFQLTEIPKSIVIVGGGVIGVEFASIFASLHVDVTIVEMGDRIVPSEDPDVSQLLHKILNNKNIRVLTNKKVESISQQDKLKRVLIESKDGVKEQIECEEVLIAVGRKPNLSAIEKLPIQMDGPFVEVNKSMETNIDGIYAVGDITGGWQLAHVASAEGLVAAENAAGHKKEMDYKVIPRCIYTAPEIASVGMSEKQASQNNIPYRVEKYALLGNGKAVAMDDTQGFVKIIVEEQYGEILGVVMMGAHVTEMISQASAFIYLEGTVDELAKMIQPHPALSEMLFEVANSWLGRGVHS</sequence>
<gene>
    <name evidence="19" type="primary">lpdA</name>
    <name evidence="19" type="ORF">HF838_18940</name>
</gene>
<evidence type="ECO:0000256" key="11">
    <source>
        <dbReference type="ARBA" id="ARBA00023284"/>
    </source>
</evidence>